<dbReference type="Gene3D" id="1.25.40.20">
    <property type="entry name" value="Ankyrin repeat-containing domain"/>
    <property type="match status" value="3"/>
</dbReference>
<dbReference type="OrthoDB" id="433474at2759"/>
<keyword evidence="5" id="KW-0472">Membrane</keyword>
<sequence length="588" mass="65931">MDVSVCDYSVEYDILYDKERRDCHFNDERKSVVDLYTPEICGKHQEVPVVLFVHGGGWRRGDKAAWKYYLSRDINLLAAIIYGIFGLYGNVGKALARRGIACAVMSYPLTKLSTAWLLFELTTSYISSLVVLVLSFGILAAIVWPIGIILSWKFVAGPMQPSTMGLAVTFVTNVFILTIISVQYRYHKLSRFQVVLILTVLIVFTLSGQTEYFFNFATVVTFLIGQVILLNTNLQVQHLNLDQQVEAVVKCLKKIQNIGNQTRKFNPTNMFLMGHSAGGHLCSIAALHDYNFIKQGISKADIKGVITISPVLQISLMNTTFTRPLYLHPTFGSKPDGWLKRCPSQSLIENPEYIPPFLIVTAERDINLIKDGAVDFNRQSNQLNEGMSDHVIFPGTNHISIICNFDKTMSAMSSQVQISPPSATRRLVKTALHQAVLDCRLHQVRLLVAKHNSNMDSKDLNGRTPLMLACMVDEEYGYRMAKILIQAGAFLNLRDVYGRTALSYACMNGRHLIVQCLINEDVDINRGDSDGDTPLHHATASKNPKVVQALTDCFVKFGLNIDTRNNLGYTALLLSCKMDITRLRINCW</sequence>
<keyword evidence="2" id="KW-0677">Repeat</keyword>
<dbReference type="InterPro" id="IPR002110">
    <property type="entry name" value="Ankyrin_rpt"/>
</dbReference>
<evidence type="ECO:0000313" key="7">
    <source>
        <dbReference type="Proteomes" id="UP000507470"/>
    </source>
</evidence>
<feature type="transmembrane region" description="Helical" evidence="5">
    <location>
        <begin position="100"/>
        <end position="119"/>
    </location>
</feature>
<reference evidence="6 7" key="1">
    <citation type="submission" date="2020-06" db="EMBL/GenBank/DDBJ databases">
        <authorList>
            <person name="Li R."/>
            <person name="Bekaert M."/>
        </authorList>
    </citation>
    <scope>NUCLEOTIDE SEQUENCE [LARGE SCALE GENOMIC DNA]</scope>
    <source>
        <strain evidence="7">wild</strain>
    </source>
</reference>
<dbReference type="InterPro" id="IPR002168">
    <property type="entry name" value="Lipase_GDXG_HIS_AS"/>
</dbReference>
<dbReference type="GO" id="GO:0016787">
    <property type="term" value="F:hydrolase activity"/>
    <property type="evidence" value="ECO:0007669"/>
    <property type="project" value="InterPro"/>
</dbReference>
<keyword evidence="7" id="KW-1185">Reference proteome</keyword>
<dbReference type="PANTHER" id="PTHR24173:SF76">
    <property type="match status" value="1"/>
</dbReference>
<keyword evidence="3 4" id="KW-0040">ANK repeat</keyword>
<evidence type="ECO:0000256" key="4">
    <source>
        <dbReference type="PROSITE-ProRule" id="PRU00023"/>
    </source>
</evidence>
<dbReference type="PANTHER" id="PTHR24173">
    <property type="entry name" value="ANKYRIN REPEAT CONTAINING"/>
    <property type="match status" value="1"/>
</dbReference>
<evidence type="ECO:0000256" key="5">
    <source>
        <dbReference type="SAM" id="Phobius"/>
    </source>
</evidence>
<feature type="repeat" description="ANK" evidence="4">
    <location>
        <begin position="461"/>
        <end position="496"/>
    </location>
</feature>
<feature type="transmembrane region" description="Helical" evidence="5">
    <location>
        <begin position="69"/>
        <end position="88"/>
    </location>
</feature>
<comment type="similarity">
    <text evidence="1">Belongs to the 'GDXG' lipolytic enzyme family.</text>
</comment>
<proteinExistence type="inferred from homology"/>
<dbReference type="SMART" id="SM00248">
    <property type="entry name" value="ANK"/>
    <property type="match status" value="4"/>
</dbReference>
<accession>A0A6J8EKE9</accession>
<dbReference type="EMBL" id="CACVKT020009081">
    <property type="protein sequence ID" value="CAC5420222.1"/>
    <property type="molecule type" value="Genomic_DNA"/>
</dbReference>
<evidence type="ECO:0000256" key="1">
    <source>
        <dbReference type="ARBA" id="ARBA00010515"/>
    </source>
</evidence>
<dbReference type="PROSITE" id="PS01173">
    <property type="entry name" value="LIPASE_GDXG_HIS"/>
    <property type="match status" value="1"/>
</dbReference>
<organism evidence="6 7">
    <name type="scientific">Mytilus coruscus</name>
    <name type="common">Sea mussel</name>
    <dbReference type="NCBI Taxonomy" id="42192"/>
    <lineage>
        <taxon>Eukaryota</taxon>
        <taxon>Metazoa</taxon>
        <taxon>Spiralia</taxon>
        <taxon>Lophotrochozoa</taxon>
        <taxon>Mollusca</taxon>
        <taxon>Bivalvia</taxon>
        <taxon>Autobranchia</taxon>
        <taxon>Pteriomorphia</taxon>
        <taxon>Mytilida</taxon>
        <taxon>Mytiloidea</taxon>
        <taxon>Mytilidae</taxon>
        <taxon>Mytilinae</taxon>
        <taxon>Mytilus</taxon>
    </lineage>
</organism>
<dbReference type="PROSITE" id="PS50088">
    <property type="entry name" value="ANK_REPEAT"/>
    <property type="match status" value="3"/>
</dbReference>
<feature type="transmembrane region" description="Helical" evidence="5">
    <location>
        <begin position="190"/>
        <end position="206"/>
    </location>
</feature>
<feature type="repeat" description="ANK" evidence="4">
    <location>
        <begin position="530"/>
        <end position="566"/>
    </location>
</feature>
<feature type="transmembrane region" description="Helical" evidence="5">
    <location>
        <begin position="164"/>
        <end position="184"/>
    </location>
</feature>
<evidence type="ECO:0000256" key="2">
    <source>
        <dbReference type="ARBA" id="ARBA00022737"/>
    </source>
</evidence>
<keyword evidence="5" id="KW-0812">Transmembrane</keyword>
<protein>
    <submittedName>
        <fullName evidence="6">Uncharacterized protein</fullName>
    </submittedName>
</protein>
<gene>
    <name evidence="6" type="ORF">MCOR_52466</name>
</gene>
<dbReference type="InterPro" id="IPR036770">
    <property type="entry name" value="Ankyrin_rpt-contain_sf"/>
</dbReference>
<evidence type="ECO:0000256" key="3">
    <source>
        <dbReference type="ARBA" id="ARBA00023043"/>
    </source>
</evidence>
<dbReference type="Gene3D" id="3.40.50.1820">
    <property type="entry name" value="alpha/beta hydrolase"/>
    <property type="match status" value="2"/>
</dbReference>
<dbReference type="Proteomes" id="UP000507470">
    <property type="component" value="Unassembled WGS sequence"/>
</dbReference>
<feature type="repeat" description="ANK" evidence="4">
    <location>
        <begin position="497"/>
        <end position="529"/>
    </location>
</feature>
<name>A0A6J8EKE9_MYTCO</name>
<dbReference type="SUPFAM" id="SSF48403">
    <property type="entry name" value="Ankyrin repeat"/>
    <property type="match status" value="1"/>
</dbReference>
<keyword evidence="5" id="KW-1133">Transmembrane helix</keyword>
<dbReference type="Pfam" id="PF12796">
    <property type="entry name" value="Ank_2"/>
    <property type="match status" value="1"/>
</dbReference>
<dbReference type="AlphaFoldDB" id="A0A6J8EKE9"/>
<feature type="transmembrane region" description="Helical" evidence="5">
    <location>
        <begin position="125"/>
        <end position="152"/>
    </location>
</feature>
<dbReference type="PROSITE" id="PS50297">
    <property type="entry name" value="ANK_REP_REGION"/>
    <property type="match status" value="1"/>
</dbReference>
<dbReference type="InterPro" id="IPR029058">
    <property type="entry name" value="AB_hydrolase_fold"/>
</dbReference>
<evidence type="ECO:0000313" key="6">
    <source>
        <dbReference type="EMBL" id="CAC5420222.1"/>
    </source>
</evidence>
<dbReference type="SUPFAM" id="SSF53474">
    <property type="entry name" value="alpha/beta-Hydrolases"/>
    <property type="match status" value="1"/>
</dbReference>